<dbReference type="OrthoDB" id="165739at2759"/>
<reference evidence="3" key="1">
    <citation type="submission" date="2021-02" db="EMBL/GenBank/DDBJ databases">
        <authorList>
            <person name="Palmer J.M."/>
        </authorList>
    </citation>
    <scope>NUCLEOTIDE SEQUENCE</scope>
    <source>
        <strain evidence="3">SCRP734</strain>
    </source>
</reference>
<comment type="caution">
    <text evidence="3">The sequence shown here is derived from an EMBL/GenBank/DDBJ whole genome shotgun (WGS) entry which is preliminary data.</text>
</comment>
<evidence type="ECO:0000313" key="4">
    <source>
        <dbReference type="Proteomes" id="UP000694044"/>
    </source>
</evidence>
<evidence type="ECO:0000256" key="1">
    <source>
        <dbReference type="SAM" id="MobiDB-lite"/>
    </source>
</evidence>
<dbReference type="GO" id="GO:0005576">
    <property type="term" value="C:extracellular region"/>
    <property type="evidence" value="ECO:0007669"/>
    <property type="project" value="InterPro"/>
</dbReference>
<keyword evidence="2" id="KW-0732">Signal</keyword>
<keyword evidence="4" id="KW-1185">Reference proteome</keyword>
<evidence type="ECO:0000256" key="2">
    <source>
        <dbReference type="SAM" id="SignalP"/>
    </source>
</evidence>
<organism evidence="3 4">
    <name type="scientific">Phytophthora pseudosyringae</name>
    <dbReference type="NCBI Taxonomy" id="221518"/>
    <lineage>
        <taxon>Eukaryota</taxon>
        <taxon>Sar</taxon>
        <taxon>Stramenopiles</taxon>
        <taxon>Oomycota</taxon>
        <taxon>Peronosporomycetes</taxon>
        <taxon>Peronosporales</taxon>
        <taxon>Peronosporaceae</taxon>
        <taxon>Phytophthora</taxon>
    </lineage>
</organism>
<dbReference type="SMART" id="SM01187">
    <property type="entry name" value="Elicitin"/>
    <property type="match status" value="1"/>
</dbReference>
<dbReference type="Proteomes" id="UP000694044">
    <property type="component" value="Unassembled WGS sequence"/>
</dbReference>
<sequence>MKPVVFLSLVIATMDATLAAECTTDDLTTISNVYAAAMSDGTSACPDLTMASDTTDYCSYTDCLGYMSSMLDDLPDCSSGGVSIKDAVQATIDYCETGTADTSDVLTGSASSSSSLLRSGSSTTPTTESTTSDKVTSSTVPPATGGSSSASSISMALSSAGIAVSALLFTVGP</sequence>
<feature type="chain" id="PRO_5035793949" description="Elicitin" evidence="2">
    <location>
        <begin position="20"/>
        <end position="173"/>
    </location>
</feature>
<accession>A0A8T1V6G7</accession>
<dbReference type="EMBL" id="JAGDFM010000656">
    <property type="protein sequence ID" value="KAG7376615.1"/>
    <property type="molecule type" value="Genomic_DNA"/>
</dbReference>
<dbReference type="AlphaFoldDB" id="A0A8T1V6G7"/>
<evidence type="ECO:0000313" key="3">
    <source>
        <dbReference type="EMBL" id="KAG7376615.1"/>
    </source>
</evidence>
<feature type="region of interest" description="Disordered" evidence="1">
    <location>
        <begin position="102"/>
        <end position="148"/>
    </location>
</feature>
<dbReference type="InterPro" id="IPR002200">
    <property type="entry name" value="Elicitin"/>
</dbReference>
<proteinExistence type="predicted"/>
<feature type="signal peptide" evidence="2">
    <location>
        <begin position="1"/>
        <end position="19"/>
    </location>
</feature>
<gene>
    <name evidence="3" type="ORF">PHYPSEUDO_013028</name>
</gene>
<evidence type="ECO:0008006" key="5">
    <source>
        <dbReference type="Google" id="ProtNLM"/>
    </source>
</evidence>
<protein>
    <recommendedName>
        <fullName evidence="5">Elicitin</fullName>
    </recommendedName>
</protein>
<name>A0A8T1V6G7_9STRA</name>